<organism evidence="9 10">
    <name type="scientific">Catenulispora yoronensis</name>
    <dbReference type="NCBI Taxonomy" id="450799"/>
    <lineage>
        <taxon>Bacteria</taxon>
        <taxon>Bacillati</taxon>
        <taxon>Actinomycetota</taxon>
        <taxon>Actinomycetes</taxon>
        <taxon>Catenulisporales</taxon>
        <taxon>Catenulisporaceae</taxon>
        <taxon>Catenulispora</taxon>
    </lineage>
</organism>
<feature type="transmembrane region" description="Helical" evidence="7">
    <location>
        <begin position="216"/>
        <end position="236"/>
    </location>
</feature>
<comment type="subcellular location">
    <subcellularLocation>
        <location evidence="1">Membrane</location>
        <topology evidence="1">Multi-pass membrane protein</topology>
    </subcellularLocation>
</comment>
<dbReference type="InterPro" id="IPR000620">
    <property type="entry name" value="EamA_dom"/>
</dbReference>
<feature type="domain" description="EamA" evidence="8">
    <location>
        <begin position="77"/>
        <end position="206"/>
    </location>
</feature>
<feature type="transmembrane region" description="Helical" evidence="7">
    <location>
        <begin position="248"/>
        <end position="270"/>
    </location>
</feature>
<gene>
    <name evidence="9" type="primary">yedA</name>
    <name evidence="9" type="ORF">GCM10009839_79170</name>
</gene>
<evidence type="ECO:0000256" key="4">
    <source>
        <dbReference type="ARBA" id="ARBA00022989"/>
    </source>
</evidence>
<feature type="domain" description="EamA" evidence="8">
    <location>
        <begin position="218"/>
        <end position="355"/>
    </location>
</feature>
<dbReference type="SUPFAM" id="SSF103481">
    <property type="entry name" value="Multidrug resistance efflux transporter EmrE"/>
    <property type="match status" value="2"/>
</dbReference>
<evidence type="ECO:0000259" key="8">
    <source>
        <dbReference type="Pfam" id="PF00892"/>
    </source>
</evidence>
<protein>
    <submittedName>
        <fullName evidence="9">Drug/metabolite exporter YedA</fullName>
    </submittedName>
</protein>
<evidence type="ECO:0000256" key="2">
    <source>
        <dbReference type="ARBA" id="ARBA00007362"/>
    </source>
</evidence>
<evidence type="ECO:0000313" key="10">
    <source>
        <dbReference type="Proteomes" id="UP001500751"/>
    </source>
</evidence>
<evidence type="ECO:0000256" key="7">
    <source>
        <dbReference type="SAM" id="Phobius"/>
    </source>
</evidence>
<evidence type="ECO:0000313" key="9">
    <source>
        <dbReference type="EMBL" id="GAA2057784.1"/>
    </source>
</evidence>
<feature type="transmembrane region" description="Helical" evidence="7">
    <location>
        <begin position="71"/>
        <end position="95"/>
    </location>
</feature>
<reference evidence="9 10" key="1">
    <citation type="journal article" date="2019" name="Int. J. Syst. Evol. Microbiol.">
        <title>The Global Catalogue of Microorganisms (GCM) 10K type strain sequencing project: providing services to taxonomists for standard genome sequencing and annotation.</title>
        <authorList>
            <consortium name="The Broad Institute Genomics Platform"/>
            <consortium name="The Broad Institute Genome Sequencing Center for Infectious Disease"/>
            <person name="Wu L."/>
            <person name="Ma J."/>
        </authorList>
    </citation>
    <scope>NUCLEOTIDE SEQUENCE [LARGE SCALE GENOMIC DNA]</scope>
    <source>
        <strain evidence="9 10">JCM 16014</strain>
    </source>
</reference>
<comment type="similarity">
    <text evidence="2">Belongs to the EamA transporter family.</text>
</comment>
<feature type="transmembrane region" description="Helical" evidence="7">
    <location>
        <begin position="338"/>
        <end position="357"/>
    </location>
</feature>
<keyword evidence="10" id="KW-1185">Reference proteome</keyword>
<name>A0ABN2VGL0_9ACTN</name>
<feature type="transmembrane region" description="Helical" evidence="7">
    <location>
        <begin position="282"/>
        <end position="304"/>
    </location>
</feature>
<proteinExistence type="inferred from homology"/>
<feature type="transmembrane region" description="Helical" evidence="7">
    <location>
        <begin position="316"/>
        <end position="332"/>
    </location>
</feature>
<feature type="transmembrane region" description="Helical" evidence="7">
    <location>
        <begin position="159"/>
        <end position="178"/>
    </location>
</feature>
<dbReference type="EMBL" id="BAAAQN010000068">
    <property type="protein sequence ID" value="GAA2057784.1"/>
    <property type="molecule type" value="Genomic_DNA"/>
</dbReference>
<keyword evidence="4 7" id="KW-1133">Transmembrane helix</keyword>
<dbReference type="InterPro" id="IPR050638">
    <property type="entry name" value="AA-Vitamin_Transporters"/>
</dbReference>
<dbReference type="Pfam" id="PF00892">
    <property type="entry name" value="EamA"/>
    <property type="match status" value="2"/>
</dbReference>
<comment type="caution">
    <text evidence="9">The sequence shown here is derived from an EMBL/GenBank/DDBJ whole genome shotgun (WGS) entry which is preliminary data.</text>
</comment>
<evidence type="ECO:0000256" key="6">
    <source>
        <dbReference type="SAM" id="MobiDB-lite"/>
    </source>
</evidence>
<keyword evidence="5 7" id="KW-0472">Membrane</keyword>
<keyword evidence="3 7" id="KW-0812">Transmembrane</keyword>
<dbReference type="PANTHER" id="PTHR32322">
    <property type="entry name" value="INNER MEMBRANE TRANSPORTER"/>
    <property type="match status" value="1"/>
</dbReference>
<feature type="transmembrane region" description="Helical" evidence="7">
    <location>
        <begin position="190"/>
        <end position="210"/>
    </location>
</feature>
<accession>A0ABN2VGL0</accession>
<dbReference type="PANTHER" id="PTHR32322:SF2">
    <property type="entry name" value="EAMA DOMAIN-CONTAINING PROTEIN"/>
    <property type="match status" value="1"/>
</dbReference>
<dbReference type="InterPro" id="IPR037185">
    <property type="entry name" value="EmrE-like"/>
</dbReference>
<dbReference type="Proteomes" id="UP001500751">
    <property type="component" value="Unassembled WGS sequence"/>
</dbReference>
<evidence type="ECO:0000256" key="5">
    <source>
        <dbReference type="ARBA" id="ARBA00023136"/>
    </source>
</evidence>
<feature type="compositionally biased region" description="Low complexity" evidence="6">
    <location>
        <begin position="12"/>
        <end position="36"/>
    </location>
</feature>
<evidence type="ECO:0000256" key="1">
    <source>
        <dbReference type="ARBA" id="ARBA00004141"/>
    </source>
</evidence>
<dbReference type="RefSeq" id="WP_344670866.1">
    <property type="nucleotide sequence ID" value="NZ_BAAAQN010000068.1"/>
</dbReference>
<feature type="region of interest" description="Disordered" evidence="6">
    <location>
        <begin position="1"/>
        <end position="36"/>
    </location>
</feature>
<feature type="transmembrane region" description="Helical" evidence="7">
    <location>
        <begin position="133"/>
        <end position="153"/>
    </location>
</feature>
<feature type="transmembrane region" description="Helical" evidence="7">
    <location>
        <begin position="101"/>
        <end position="121"/>
    </location>
</feature>
<evidence type="ECO:0000256" key="3">
    <source>
        <dbReference type="ARBA" id="ARBA00022692"/>
    </source>
</evidence>
<sequence length="360" mass="36977">MTLAASEGRFGTTPTDEATTPADEAPAAAALAASEVPEVPKVPEAVEVSGAAEAPKVPEAREAPTTPRMSSAAWTALVAVYFVWGSTYLAIRYAIESIPPLSSAGLRFTLAGLILAAFIAIRRGPSALRVSRAQLLSAAAIGVLLLLGGNGGVVLSEQYIPTGMSALLVASVPLWIVVWRVVAKDRPNRWTLLGVLIGFVGLVVLMRPGGGVAHNYFLGVALVVVASVSWALGSVASKTWLTPPKDPFVASAYQMVFGGLGCAVAAALHGESFDPAAITGTSAWATLYLVAAGSLVAFSSYVWLLNNAPISLVSTYAYVNPVVAVALGALFLGESITLAVVVGGVIVVLGVAVVIATERR</sequence>